<dbReference type="Proteomes" id="UP000240649">
    <property type="component" value="Segment"/>
</dbReference>
<dbReference type="EMBL" id="MG873442">
    <property type="protein sequence ID" value="AVJ48197.1"/>
    <property type="molecule type" value="Genomic_DNA"/>
</dbReference>
<name>A0A2P1CAF4_9CAUD</name>
<reference evidence="1 2" key="1">
    <citation type="submission" date="2018-01" db="EMBL/GenBank/DDBJ databases">
        <title>Draft Genome Sequence of Salmonella Enteritidis Phage SE131.</title>
        <authorList>
            <person name="Kim Y."/>
            <person name="Han B.K."/>
            <person name="Kim H."/>
            <person name="Kim D."/>
        </authorList>
    </citation>
    <scope>NUCLEOTIDE SEQUENCE [LARGE SCALE GENOMIC DNA]</scope>
</reference>
<evidence type="ECO:0000313" key="2">
    <source>
        <dbReference type="Proteomes" id="UP000240649"/>
    </source>
</evidence>
<keyword evidence="2" id="KW-1185">Reference proteome</keyword>
<proteinExistence type="predicted"/>
<dbReference type="KEGG" id="vg:77948316"/>
<dbReference type="GeneID" id="77948316"/>
<accession>A0A2P1CAF4</accession>
<protein>
    <submittedName>
        <fullName evidence="1">Uncharacterized protein</fullName>
    </submittedName>
</protein>
<organism evidence="1 2">
    <name type="scientific">Salmonella phage SE131</name>
    <dbReference type="NCBI Taxonomy" id="2081631"/>
    <lineage>
        <taxon>Viruses</taxon>
        <taxon>Duplodnaviria</taxon>
        <taxon>Heunggongvirae</taxon>
        <taxon>Uroviricota</taxon>
        <taxon>Caudoviricetes</taxon>
        <taxon>Grimontviridae</taxon>
        <taxon>Moazamivirus</taxon>
        <taxon>Moazamivirus SE131</taxon>
    </lineage>
</organism>
<dbReference type="RefSeq" id="YP_010672046.1">
    <property type="nucleotide sequence ID" value="NC_070974.1"/>
</dbReference>
<sequence length="167" mass="19158">MSKRKINVVWSTDEGKFEYGFVEECELENFEYHIGQKVVVQNNLILSNFTKGVISGFSLSSIGTPLAHVNWLEGAPPLRIRLDKIKVDQARKVWMLVQRNETVRDGIDFSTGSRYMEAQRGIYGRRFFTREDAEARARQLVREHGHEVLILQSVAVCNAEGQTRTIK</sequence>
<evidence type="ECO:0000313" key="1">
    <source>
        <dbReference type="EMBL" id="AVJ48197.1"/>
    </source>
</evidence>